<comment type="caution">
    <text evidence="1">The sequence shown here is derived from an EMBL/GenBank/DDBJ whole genome shotgun (WGS) entry which is preliminary data.</text>
</comment>
<accession>X1PYX6</accession>
<organism evidence="1">
    <name type="scientific">marine sediment metagenome</name>
    <dbReference type="NCBI Taxonomy" id="412755"/>
    <lineage>
        <taxon>unclassified sequences</taxon>
        <taxon>metagenomes</taxon>
        <taxon>ecological metagenomes</taxon>
    </lineage>
</organism>
<reference evidence="1" key="1">
    <citation type="journal article" date="2014" name="Front. Microbiol.">
        <title>High frequency of phylogenetically diverse reductive dehalogenase-homologous genes in deep subseafloor sedimentary metagenomes.</title>
        <authorList>
            <person name="Kawai M."/>
            <person name="Futagami T."/>
            <person name="Toyoda A."/>
            <person name="Takaki Y."/>
            <person name="Nishi S."/>
            <person name="Hori S."/>
            <person name="Arai W."/>
            <person name="Tsubouchi T."/>
            <person name="Morono Y."/>
            <person name="Uchiyama I."/>
            <person name="Ito T."/>
            <person name="Fujiyama A."/>
            <person name="Inagaki F."/>
            <person name="Takami H."/>
        </authorList>
    </citation>
    <scope>NUCLEOTIDE SEQUENCE</scope>
    <source>
        <strain evidence="1">Expedition CK06-06</strain>
    </source>
</reference>
<dbReference type="AlphaFoldDB" id="X1PYX6"/>
<protein>
    <submittedName>
        <fullName evidence="1">Uncharacterized protein</fullName>
    </submittedName>
</protein>
<sequence>MTTHISLRLAWHSDGWNGHICKEPHKNSYCVGPNSYPGDLIASSRDLEWERERCGSHCLELYEKEGKIPPCSYSINAYGENDILVRAEPPDFFQRWRTNENLENSPVYGNNLAL</sequence>
<name>X1PYX6_9ZZZZ</name>
<gene>
    <name evidence="1" type="ORF">S06H3_40274</name>
</gene>
<dbReference type="EMBL" id="BARV01024703">
    <property type="protein sequence ID" value="GAI36169.1"/>
    <property type="molecule type" value="Genomic_DNA"/>
</dbReference>
<evidence type="ECO:0000313" key="1">
    <source>
        <dbReference type="EMBL" id="GAI36169.1"/>
    </source>
</evidence>
<proteinExistence type="predicted"/>